<dbReference type="EMBL" id="AP022595">
    <property type="protein sequence ID" value="BBY59806.1"/>
    <property type="molecule type" value="Genomic_DNA"/>
</dbReference>
<dbReference type="Gene3D" id="3.40.50.1820">
    <property type="entry name" value="alpha/beta hydrolase"/>
    <property type="match status" value="1"/>
</dbReference>
<dbReference type="KEGG" id="msar:MSAR_29420"/>
<dbReference type="InterPro" id="IPR013228">
    <property type="entry name" value="PE-PPE_C"/>
</dbReference>
<dbReference type="AlphaFoldDB" id="A0A7I7SVE2"/>
<name>A0A7I7SVE2_9MYCO</name>
<evidence type="ECO:0000313" key="4">
    <source>
        <dbReference type="EMBL" id="BBY59806.1"/>
    </source>
</evidence>
<feature type="domain" description="PE-PPE" evidence="3">
    <location>
        <begin position="84"/>
        <end position="307"/>
    </location>
</feature>
<feature type="region of interest" description="Disordered" evidence="1">
    <location>
        <begin position="380"/>
        <end position="475"/>
    </location>
</feature>
<reference evidence="4 5" key="1">
    <citation type="journal article" date="2019" name="Emerg. Microbes Infect.">
        <title>Comprehensive subspecies identification of 175 nontuberculous mycobacteria species based on 7547 genomic profiles.</title>
        <authorList>
            <person name="Matsumoto Y."/>
            <person name="Kinjo T."/>
            <person name="Motooka D."/>
            <person name="Nabeya D."/>
            <person name="Jung N."/>
            <person name="Uechi K."/>
            <person name="Horii T."/>
            <person name="Iida T."/>
            <person name="Fujita J."/>
            <person name="Nakamura S."/>
        </authorList>
    </citation>
    <scope>NUCLEOTIDE SEQUENCE [LARGE SCALE GENOMIC DNA]</scope>
    <source>
        <strain evidence="4 5">JCM 30395</strain>
    </source>
</reference>
<evidence type="ECO:0000256" key="2">
    <source>
        <dbReference type="SAM" id="SignalP"/>
    </source>
</evidence>
<feature type="compositionally biased region" description="Low complexity" evidence="1">
    <location>
        <begin position="381"/>
        <end position="399"/>
    </location>
</feature>
<proteinExistence type="predicted"/>
<dbReference type="Proteomes" id="UP000466445">
    <property type="component" value="Chromosome"/>
</dbReference>
<keyword evidence="5" id="KW-1185">Reference proteome</keyword>
<protein>
    <recommendedName>
        <fullName evidence="3">PE-PPE domain-containing protein</fullName>
    </recommendedName>
</protein>
<feature type="chain" id="PRO_5039300578" description="PE-PPE domain-containing protein" evidence="2">
    <location>
        <begin position="24"/>
        <end position="475"/>
    </location>
</feature>
<evidence type="ECO:0000256" key="1">
    <source>
        <dbReference type="SAM" id="MobiDB-lite"/>
    </source>
</evidence>
<keyword evidence="2" id="KW-0732">Signal</keyword>
<evidence type="ECO:0000259" key="3">
    <source>
        <dbReference type="Pfam" id="PF08237"/>
    </source>
</evidence>
<organism evidence="4 5">
    <name type="scientific">Mycolicibacterium sarraceniae</name>
    <dbReference type="NCBI Taxonomy" id="1534348"/>
    <lineage>
        <taxon>Bacteria</taxon>
        <taxon>Bacillati</taxon>
        <taxon>Actinomycetota</taxon>
        <taxon>Actinomycetes</taxon>
        <taxon>Mycobacteriales</taxon>
        <taxon>Mycobacteriaceae</taxon>
        <taxon>Mycolicibacterium</taxon>
    </lineage>
</organism>
<feature type="signal peptide" evidence="2">
    <location>
        <begin position="1"/>
        <end position="23"/>
    </location>
</feature>
<dbReference type="Pfam" id="PF08237">
    <property type="entry name" value="PE-PPE"/>
    <property type="match status" value="1"/>
</dbReference>
<dbReference type="InterPro" id="IPR029058">
    <property type="entry name" value="AB_hydrolase_fold"/>
</dbReference>
<gene>
    <name evidence="4" type="ORF">MSAR_29420</name>
</gene>
<evidence type="ECO:0000313" key="5">
    <source>
        <dbReference type="Proteomes" id="UP000466445"/>
    </source>
</evidence>
<accession>A0A7I7SVE2</accession>
<sequence length="475" mass="48581">MAVSALVVAAVVGVASTLSVCFAAAAATTVLAMGRTGKPLSTPPNSIEYVAQFTRAAVDGYVSPSSTAKSPTGIPVGPYNGVAVITPERSTSISESIAEGVLALHGCITSTVCGYNENIGSVAPSPSDTFVVFGYSQSAEIAMTEKRNLAAQFAAGEGPNISFVVVGDPTRPNGGLSVRDPAGIVTFLLTGQRTEQTPVPSPTDTQYSTVDTALQYDGIADEPLNPLNLLADLNAYVGMVLLHPTYANRSLNEPGVIDQGKYGDTSYYLISTPVLPLLVPLQQVPIVGPVLADVLDAPLRVLVEAGYNRSISPGKPTAFDPLYMPNPVALAVNLLVAIPTGLDNGLQDMFGVRPFGTQRPGPYGVGGPAAVYLNDGDAAGAVSPDTSSPAATSQSTSRAAARRVSRGVGDPAPQGDSDAASPQAKDVPRRADGGSTAGVSSHRPLSRSATADSAKTPGHSADRSSAARRAARSSH</sequence>